<comment type="caution">
    <text evidence="1">The sequence shown here is derived from an EMBL/GenBank/DDBJ whole genome shotgun (WGS) entry which is preliminary data.</text>
</comment>
<evidence type="ECO:0008006" key="3">
    <source>
        <dbReference type="Google" id="ProtNLM"/>
    </source>
</evidence>
<dbReference type="SUPFAM" id="SSF51316">
    <property type="entry name" value="Mss4-like"/>
    <property type="match status" value="1"/>
</dbReference>
<evidence type="ECO:0000313" key="1">
    <source>
        <dbReference type="EMBL" id="TWH15387.1"/>
    </source>
</evidence>
<dbReference type="EMBL" id="VLJS01000043">
    <property type="protein sequence ID" value="TWH15387.1"/>
    <property type="molecule type" value="Genomic_DNA"/>
</dbReference>
<gene>
    <name evidence="1" type="ORF">L613_001600000050</name>
</gene>
<dbReference type="AlphaFoldDB" id="A0A562E0R0"/>
<dbReference type="InterPro" id="IPR011057">
    <property type="entry name" value="Mss4-like_sf"/>
</dbReference>
<dbReference type="RefSeq" id="WP_083852364.1">
    <property type="nucleotide sequence ID" value="NZ_VLJS01000043.1"/>
</dbReference>
<dbReference type="Gene3D" id="3.90.1590.10">
    <property type="entry name" value="glutathione-dependent formaldehyde- activating enzyme (gfa)"/>
    <property type="match status" value="1"/>
</dbReference>
<organism evidence="1 2">
    <name type="scientific">Pseudoxanthomonas taiwanensis J19</name>
    <dbReference type="NCBI Taxonomy" id="935569"/>
    <lineage>
        <taxon>Bacteria</taxon>
        <taxon>Pseudomonadati</taxon>
        <taxon>Pseudomonadota</taxon>
        <taxon>Gammaproteobacteria</taxon>
        <taxon>Lysobacterales</taxon>
        <taxon>Lysobacteraceae</taxon>
        <taxon>Pseudoxanthomonas</taxon>
    </lineage>
</organism>
<name>A0A562E0R0_9GAMM</name>
<proteinExistence type="predicted"/>
<dbReference type="Pfam" id="PF19648">
    <property type="entry name" value="DUF6151"/>
    <property type="match status" value="1"/>
</dbReference>
<sequence>MTVRIQCRCGTVQGEIEPSGVYARLTCYCRDCQAWARWLGGPGLVDDRGGSDVLAVVPARMRFTRGLEQLRCATFSGRVLRWYAACCRSPLANTAADPKVQYAGVLATAVVSPAEVQALAGPPGRVVANHKSATGPVRATPLALAGAVVQVGSRIIGGRLRGVRRSPFFDDAGQPLRVPERISPPPAAEAVR</sequence>
<evidence type="ECO:0000313" key="2">
    <source>
        <dbReference type="Proteomes" id="UP000321583"/>
    </source>
</evidence>
<keyword evidence="2" id="KW-1185">Reference proteome</keyword>
<reference evidence="1 2" key="1">
    <citation type="submission" date="2019-07" db="EMBL/GenBank/DDBJ databases">
        <title>Genome sequencing of lignin-degrading bacterial isolates.</title>
        <authorList>
            <person name="Gladden J."/>
        </authorList>
    </citation>
    <scope>NUCLEOTIDE SEQUENCE [LARGE SCALE GENOMIC DNA]</scope>
    <source>
        <strain evidence="1 2">J19</strain>
    </source>
</reference>
<dbReference type="Proteomes" id="UP000321583">
    <property type="component" value="Unassembled WGS sequence"/>
</dbReference>
<dbReference type="InterPro" id="IPR046149">
    <property type="entry name" value="DUF6151"/>
</dbReference>
<protein>
    <recommendedName>
        <fullName evidence="3">CENP-V/GFA domain-containing protein</fullName>
    </recommendedName>
</protein>
<accession>A0A562E0R0</accession>